<feature type="domain" description="Ferritin/DPS" evidence="4">
    <location>
        <begin position="120"/>
        <end position="259"/>
    </location>
</feature>
<dbReference type="STRING" id="1123510.GCA_000620025_02186"/>
<dbReference type="InterPro" id="IPR009078">
    <property type="entry name" value="Ferritin-like_SF"/>
</dbReference>
<dbReference type="PANTHER" id="PTHR42932">
    <property type="entry name" value="GENERAL STRESS PROTEIN 20U"/>
    <property type="match status" value="1"/>
</dbReference>
<evidence type="ECO:0000256" key="1">
    <source>
        <dbReference type="ARBA" id="ARBA00009497"/>
    </source>
</evidence>
<feature type="transmembrane region" description="Helical" evidence="3">
    <location>
        <begin position="29"/>
        <end position="50"/>
    </location>
</feature>
<evidence type="ECO:0000313" key="6">
    <source>
        <dbReference type="Proteomes" id="UP000267342"/>
    </source>
</evidence>
<accession>A0A348HD28</accession>
<dbReference type="InterPro" id="IPR023188">
    <property type="entry name" value="DPS_DNA-bd_CS"/>
</dbReference>
<keyword evidence="5" id="KW-0238">DNA-binding</keyword>
<sequence length="260" mass="28380">MPTCAKPLQRSVHRRLLPPLTDYMTLNRLIAVGFLGNAACSALFSVFVGVDVSPIQRHLSKQGRMLGLSTASPIQDTLLKRNIPMSSAKTSHLKDAKATATRLFPTRNDIPEKQRSQIVAIMNARLAELIDLSLVIKQAHWNLKGKNFIGVHEMLDGFRSGIDAHVDETAERLVQLGGTAFGTVQNVAENTSLAAYPATIHKVEDHLKALADHYAGVAAKVRKSIDETDELGDADTADLLTGVSRTLDSNLWFIEAHLQA</sequence>
<evidence type="ECO:0000313" key="5">
    <source>
        <dbReference type="EMBL" id="BBG29530.1"/>
    </source>
</evidence>
<proteinExistence type="inferred from homology"/>
<keyword evidence="6" id="KW-1185">Reference proteome</keyword>
<dbReference type="GO" id="GO:0008199">
    <property type="term" value="F:ferric iron binding"/>
    <property type="evidence" value="ECO:0007669"/>
    <property type="project" value="InterPro"/>
</dbReference>
<keyword evidence="3" id="KW-0472">Membrane</keyword>
<dbReference type="InterPro" id="IPR012347">
    <property type="entry name" value="Ferritin-like"/>
</dbReference>
<dbReference type="AlphaFoldDB" id="A0A348HD28"/>
<dbReference type="KEGG" id="zpl:ZBT109_0754"/>
<dbReference type="SUPFAM" id="SSF47240">
    <property type="entry name" value="Ferritin-like"/>
    <property type="match status" value="1"/>
</dbReference>
<dbReference type="GO" id="GO:0016722">
    <property type="term" value="F:oxidoreductase activity, acting on metal ions"/>
    <property type="evidence" value="ECO:0007669"/>
    <property type="project" value="InterPro"/>
</dbReference>
<reference evidence="5 6" key="1">
    <citation type="submission" date="2018-09" db="EMBL/GenBank/DDBJ databases">
        <title>Zymobacter palmae IAM14233 (=T109) whole genome analysis.</title>
        <authorList>
            <person name="Yanase H."/>
        </authorList>
    </citation>
    <scope>NUCLEOTIDE SEQUENCE [LARGE SCALE GENOMIC DNA]</scope>
    <source>
        <strain evidence="5 6">IAM14233</strain>
    </source>
</reference>
<dbReference type="PANTHER" id="PTHR42932:SF3">
    <property type="entry name" value="DNA PROTECTION DURING STARVATION PROTEIN"/>
    <property type="match status" value="1"/>
</dbReference>
<dbReference type="GO" id="GO:0003677">
    <property type="term" value="F:DNA binding"/>
    <property type="evidence" value="ECO:0007669"/>
    <property type="project" value="UniProtKB-KW"/>
</dbReference>
<dbReference type="Gene3D" id="1.20.1260.10">
    <property type="match status" value="1"/>
</dbReference>
<dbReference type="InterPro" id="IPR002177">
    <property type="entry name" value="DPS_DNA-bd"/>
</dbReference>
<name>A0A348HD28_9GAMM</name>
<dbReference type="EMBL" id="AP018933">
    <property type="protein sequence ID" value="BBG29530.1"/>
    <property type="molecule type" value="Genomic_DNA"/>
</dbReference>
<dbReference type="Proteomes" id="UP000267342">
    <property type="component" value="Chromosome"/>
</dbReference>
<evidence type="ECO:0000256" key="2">
    <source>
        <dbReference type="RuleBase" id="RU003875"/>
    </source>
</evidence>
<comment type="similarity">
    <text evidence="1 2">Belongs to the Dps family.</text>
</comment>
<dbReference type="Pfam" id="PF00210">
    <property type="entry name" value="Ferritin"/>
    <property type="match status" value="1"/>
</dbReference>
<evidence type="ECO:0000256" key="3">
    <source>
        <dbReference type="SAM" id="Phobius"/>
    </source>
</evidence>
<gene>
    <name evidence="5" type="ORF">ZBT109_0754</name>
</gene>
<keyword evidence="3" id="KW-1133">Transmembrane helix</keyword>
<dbReference type="PRINTS" id="PR01346">
    <property type="entry name" value="HELNAPAPROT"/>
</dbReference>
<dbReference type="CDD" id="cd01043">
    <property type="entry name" value="DPS"/>
    <property type="match status" value="1"/>
</dbReference>
<dbReference type="NCBIfam" id="NF006975">
    <property type="entry name" value="PRK09448.1"/>
    <property type="match status" value="1"/>
</dbReference>
<organism evidence="5 6">
    <name type="scientific">Zymobacter palmae</name>
    <dbReference type="NCBI Taxonomy" id="33074"/>
    <lineage>
        <taxon>Bacteria</taxon>
        <taxon>Pseudomonadati</taxon>
        <taxon>Pseudomonadota</taxon>
        <taxon>Gammaproteobacteria</taxon>
        <taxon>Oceanospirillales</taxon>
        <taxon>Halomonadaceae</taxon>
        <taxon>Zymobacter group</taxon>
        <taxon>Zymobacter</taxon>
    </lineage>
</organism>
<evidence type="ECO:0000259" key="4">
    <source>
        <dbReference type="Pfam" id="PF00210"/>
    </source>
</evidence>
<keyword evidence="3" id="KW-0812">Transmembrane</keyword>
<dbReference type="InterPro" id="IPR008331">
    <property type="entry name" value="Ferritin_DPS_dom"/>
</dbReference>
<protein>
    <submittedName>
        <fullName evidence="5">DNA-binding ferritin-like protein</fullName>
    </submittedName>
</protein>
<dbReference type="PROSITE" id="PS00818">
    <property type="entry name" value="DPS_1"/>
    <property type="match status" value="1"/>
</dbReference>